<feature type="compositionally biased region" description="Polar residues" evidence="1">
    <location>
        <begin position="281"/>
        <end position="294"/>
    </location>
</feature>
<protein>
    <submittedName>
        <fullName evidence="2">Uncharacterized protein</fullName>
    </submittedName>
</protein>
<keyword evidence="3" id="KW-1185">Reference proteome</keyword>
<sequence>MATRHHSVPSDLPVVGVFGHVSATRLYLATFIINTGSFLPLVHFMDGSYDVGVMEVVLQFFLLDKGHIELNWSHFQSNIPSPAKSPQAWISQGPYGRFCVEAHSATQGGRGCPPQGQHLGGPYLFNEGDISIQVLESCIENGVGVGLPGIVGPVAGEKSNKNNRSENTLELLKISDTAERNKSGAVPMIRSGLLVTKDFIDLGGYSTSEQGGNSTSEHGGNSTSEQGGNSTSEQGGNSTSEQEGNSTGEQGGNSTSEQRALGNSTSDQGGYSTNEQEDNSTSEQKGNSTSEQGGNSTGEQGGNSTSEHGDNSTNEYGRNSTSEQGEYSTSEQGGNSSREITQQVNREVTQQVSREITQQVSREETQQGSRERTQQVSRERTNK</sequence>
<evidence type="ECO:0000256" key="1">
    <source>
        <dbReference type="SAM" id="MobiDB-lite"/>
    </source>
</evidence>
<evidence type="ECO:0000313" key="3">
    <source>
        <dbReference type="Proteomes" id="UP001164746"/>
    </source>
</evidence>
<feature type="region of interest" description="Disordered" evidence="1">
    <location>
        <begin position="205"/>
        <end position="383"/>
    </location>
</feature>
<feature type="compositionally biased region" description="Basic and acidic residues" evidence="1">
    <location>
        <begin position="361"/>
        <end position="383"/>
    </location>
</feature>
<accession>A0ABY7EUR4</accession>
<feature type="compositionally biased region" description="Polar residues" evidence="1">
    <location>
        <begin position="302"/>
        <end position="360"/>
    </location>
</feature>
<feature type="compositionally biased region" description="Polar residues" evidence="1">
    <location>
        <begin position="205"/>
        <end position="274"/>
    </location>
</feature>
<name>A0ABY7EUR4_MYAAR</name>
<gene>
    <name evidence="2" type="ORF">MAR_027034</name>
</gene>
<reference evidence="2" key="1">
    <citation type="submission" date="2022-11" db="EMBL/GenBank/DDBJ databases">
        <title>Centuries of genome instability and evolution in soft-shell clam transmissible cancer (bioRxiv).</title>
        <authorList>
            <person name="Hart S.F.M."/>
            <person name="Yonemitsu M.A."/>
            <person name="Giersch R.M."/>
            <person name="Beal B.F."/>
            <person name="Arriagada G."/>
            <person name="Davis B.W."/>
            <person name="Ostrander E.A."/>
            <person name="Goff S.P."/>
            <person name="Metzger M.J."/>
        </authorList>
    </citation>
    <scope>NUCLEOTIDE SEQUENCE</scope>
    <source>
        <strain evidence="2">MELC-2E11</strain>
        <tissue evidence="2">Siphon/mantle</tissue>
    </source>
</reference>
<dbReference type="Proteomes" id="UP001164746">
    <property type="component" value="Chromosome 8"/>
</dbReference>
<organism evidence="2 3">
    <name type="scientific">Mya arenaria</name>
    <name type="common">Soft-shell clam</name>
    <dbReference type="NCBI Taxonomy" id="6604"/>
    <lineage>
        <taxon>Eukaryota</taxon>
        <taxon>Metazoa</taxon>
        <taxon>Spiralia</taxon>
        <taxon>Lophotrochozoa</taxon>
        <taxon>Mollusca</taxon>
        <taxon>Bivalvia</taxon>
        <taxon>Autobranchia</taxon>
        <taxon>Heteroconchia</taxon>
        <taxon>Euheterodonta</taxon>
        <taxon>Imparidentia</taxon>
        <taxon>Neoheterodontei</taxon>
        <taxon>Myida</taxon>
        <taxon>Myoidea</taxon>
        <taxon>Myidae</taxon>
        <taxon>Mya</taxon>
    </lineage>
</organism>
<dbReference type="EMBL" id="CP111019">
    <property type="protein sequence ID" value="WAR12854.1"/>
    <property type="molecule type" value="Genomic_DNA"/>
</dbReference>
<proteinExistence type="predicted"/>
<evidence type="ECO:0000313" key="2">
    <source>
        <dbReference type="EMBL" id="WAR12854.1"/>
    </source>
</evidence>